<keyword evidence="3" id="KW-1185">Reference proteome</keyword>
<evidence type="ECO:0000313" key="3">
    <source>
        <dbReference type="Proteomes" id="UP001165083"/>
    </source>
</evidence>
<comment type="caution">
    <text evidence="2">The sequence shown here is derived from an EMBL/GenBank/DDBJ whole genome shotgun (WGS) entry which is preliminary data.</text>
</comment>
<sequence length="421" mass="45560">MVHRCNFNLSSRNFNLLIASHPVTSSLFVGRTTLSEGLFVRRTLAMLTAWSHIDTDDTTYMRWKEKENKYSLLDAIVRFVPSPRLLGVPQQANTTHAHLVPELRVRAVRSAGVVVSDEALVRDSARAATKDRGHEWDPEVVVVQREHARAEADGPHQEARAQVAGGVDGQSRVHAETHGDGAHEHADGCRHRVATDGAVVLVKHREEAHDQHGGRKELGQEAREVADVLVRVGGKDRLRRGAVGVDDVEHRAVQDVDHEGRHVGGDELHEDVERHLLPREHLQQRDGNCDGRVEVSAGHAAADRDAEEVGETPGQRHGHEAAGGARAQRDLRRAGEAEGHHDEGGEELGHELSGEGALDLVRHVGSAVERADVRGEPVVRLQVDVLVAVLVGVGVRGHAAVGGVCGGCGGEEGRTRLPACC</sequence>
<gene>
    <name evidence="2" type="ORF">Plil01_001420500</name>
</gene>
<dbReference type="AlphaFoldDB" id="A0A9W6X815"/>
<organism evidence="2 3">
    <name type="scientific">Phytophthora lilii</name>
    <dbReference type="NCBI Taxonomy" id="2077276"/>
    <lineage>
        <taxon>Eukaryota</taxon>
        <taxon>Sar</taxon>
        <taxon>Stramenopiles</taxon>
        <taxon>Oomycota</taxon>
        <taxon>Peronosporomycetes</taxon>
        <taxon>Peronosporales</taxon>
        <taxon>Peronosporaceae</taxon>
        <taxon>Phytophthora</taxon>
    </lineage>
</organism>
<name>A0A9W6X815_9STRA</name>
<proteinExistence type="predicted"/>
<feature type="region of interest" description="Disordered" evidence="1">
    <location>
        <begin position="296"/>
        <end position="350"/>
    </location>
</feature>
<reference evidence="2" key="1">
    <citation type="submission" date="2023-04" db="EMBL/GenBank/DDBJ databases">
        <title>Phytophthora lilii NBRC 32176.</title>
        <authorList>
            <person name="Ichikawa N."/>
            <person name="Sato H."/>
            <person name="Tonouchi N."/>
        </authorList>
    </citation>
    <scope>NUCLEOTIDE SEQUENCE</scope>
    <source>
        <strain evidence="2">NBRC 32176</strain>
    </source>
</reference>
<dbReference type="EMBL" id="BSXW01001068">
    <property type="protein sequence ID" value="GMF33347.1"/>
    <property type="molecule type" value="Genomic_DNA"/>
</dbReference>
<protein>
    <submittedName>
        <fullName evidence="2">Unnamed protein product</fullName>
    </submittedName>
</protein>
<evidence type="ECO:0000256" key="1">
    <source>
        <dbReference type="SAM" id="MobiDB-lite"/>
    </source>
</evidence>
<evidence type="ECO:0000313" key="2">
    <source>
        <dbReference type="EMBL" id="GMF33347.1"/>
    </source>
</evidence>
<dbReference type="Proteomes" id="UP001165083">
    <property type="component" value="Unassembled WGS sequence"/>
</dbReference>
<accession>A0A9W6X815</accession>
<feature type="compositionally biased region" description="Basic and acidic residues" evidence="1">
    <location>
        <begin position="327"/>
        <end position="350"/>
    </location>
</feature>